<organism evidence="5 6">
    <name type="scientific">Coffea arabica</name>
    <name type="common">Arabian coffee</name>
    <dbReference type="NCBI Taxonomy" id="13443"/>
    <lineage>
        <taxon>Eukaryota</taxon>
        <taxon>Viridiplantae</taxon>
        <taxon>Streptophyta</taxon>
        <taxon>Embryophyta</taxon>
        <taxon>Tracheophyta</taxon>
        <taxon>Spermatophyta</taxon>
        <taxon>Magnoliopsida</taxon>
        <taxon>eudicotyledons</taxon>
        <taxon>Gunneridae</taxon>
        <taxon>Pentapetalae</taxon>
        <taxon>asterids</taxon>
        <taxon>lamiids</taxon>
        <taxon>Gentianales</taxon>
        <taxon>Rubiaceae</taxon>
        <taxon>Ixoroideae</taxon>
        <taxon>Gardenieae complex</taxon>
        <taxon>Bertiereae - Coffeeae clade</taxon>
        <taxon>Coffeeae</taxon>
        <taxon>Coffea</taxon>
    </lineage>
</organism>
<reference evidence="5" key="1">
    <citation type="journal article" date="2025" name="Foods">
        <title>Unveiling the Microbial Signatures of Arabica Coffee Cherries: Insights into Ripeness Specific Diversity, Functional Traits, and Implications for Quality and Safety.</title>
        <authorList>
            <consortium name="RefSeq"/>
            <person name="Tenea G.N."/>
            <person name="Cifuentes V."/>
            <person name="Reyes P."/>
            <person name="Cevallos-Vallejos M."/>
        </authorList>
    </citation>
    <scope>NUCLEOTIDE SEQUENCE [LARGE SCALE GENOMIC DNA]</scope>
</reference>
<evidence type="ECO:0000256" key="1">
    <source>
        <dbReference type="ARBA" id="ARBA00005485"/>
    </source>
</evidence>
<dbReference type="OrthoDB" id="4585693at2759"/>
<dbReference type="GO" id="GO:0009903">
    <property type="term" value="P:chloroplast avoidance movement"/>
    <property type="evidence" value="ECO:0007669"/>
    <property type="project" value="TreeGrafter"/>
</dbReference>
<gene>
    <name evidence="6" type="primary">LOC113700177</name>
</gene>
<dbReference type="GO" id="GO:0005829">
    <property type="term" value="C:cytosol"/>
    <property type="evidence" value="ECO:0007669"/>
    <property type="project" value="TreeGrafter"/>
</dbReference>
<feature type="region of interest" description="Disordered" evidence="4">
    <location>
        <begin position="174"/>
        <end position="223"/>
    </location>
</feature>
<name>A0A6P6TDF4_COFAR</name>
<evidence type="ECO:0000256" key="4">
    <source>
        <dbReference type="SAM" id="MobiDB-lite"/>
    </source>
</evidence>
<evidence type="ECO:0000313" key="6">
    <source>
        <dbReference type="RefSeq" id="XP_027076488.1"/>
    </source>
</evidence>
<dbReference type="GeneID" id="113700177"/>
<evidence type="ECO:0000256" key="3">
    <source>
        <dbReference type="SAM" id="Coils"/>
    </source>
</evidence>
<feature type="coiled-coil region" evidence="3">
    <location>
        <begin position="65"/>
        <end position="113"/>
    </location>
</feature>
<feature type="compositionally biased region" description="Basic and acidic residues" evidence="4">
    <location>
        <begin position="175"/>
        <end position="188"/>
    </location>
</feature>
<dbReference type="RefSeq" id="XP_027076488.1">
    <property type="nucleotide sequence ID" value="XM_027220687.2"/>
</dbReference>
<evidence type="ECO:0000313" key="5">
    <source>
        <dbReference type="Proteomes" id="UP001652660"/>
    </source>
</evidence>
<keyword evidence="2 3" id="KW-0175">Coiled coil</keyword>
<keyword evidence="5" id="KW-1185">Reference proteome</keyword>
<dbReference type="Proteomes" id="UP001652660">
    <property type="component" value="Chromosome 7c"/>
</dbReference>
<protein>
    <submittedName>
        <fullName evidence="6">WEB family protein At2g17940-like</fullName>
    </submittedName>
</protein>
<dbReference type="AlphaFoldDB" id="A0A6P6TDF4"/>
<dbReference type="GO" id="GO:0009904">
    <property type="term" value="P:chloroplast accumulation movement"/>
    <property type="evidence" value="ECO:0007669"/>
    <property type="project" value="TreeGrafter"/>
</dbReference>
<proteinExistence type="inferred from homology"/>
<sequence>MNMEGEGGGVVVRGRVEIDMRQPFRSVKEAVTLFGEKVLAGEIIGNKLKQMQARGDAEQPHQSKIGTVTAELEETKRSLEKSKEEGNLMAYYLHSLKLELEQTKKELQQLKGSRELTDHHKPTPSLDSEIEELKFIENASTKVEVKSTQTQGFEELEKKRSVKFASPPLLTRVIISKEEDDRPHHRQEGVNSTPSVGEKKLKKRPSFGFLFAKKKGHQKSTGP</sequence>
<comment type="similarity">
    <text evidence="1">Belongs to the WEB family.</text>
</comment>
<accession>A0A6P6TDF4</accession>
<dbReference type="PANTHER" id="PTHR32054">
    <property type="entry name" value="HEAVY CHAIN, PUTATIVE, EXPRESSED-RELATED-RELATED"/>
    <property type="match status" value="1"/>
</dbReference>
<feature type="compositionally biased region" description="Basic residues" evidence="4">
    <location>
        <begin position="212"/>
        <end position="223"/>
    </location>
</feature>
<dbReference type="PANTHER" id="PTHR32054:SF52">
    <property type="entry name" value="WEB FAMILY PROTEIN"/>
    <property type="match status" value="1"/>
</dbReference>
<reference evidence="6" key="2">
    <citation type="submission" date="2025-08" db="UniProtKB">
        <authorList>
            <consortium name="RefSeq"/>
        </authorList>
    </citation>
    <scope>IDENTIFICATION</scope>
    <source>
        <tissue evidence="6">Leaves</tissue>
    </source>
</reference>
<evidence type="ECO:0000256" key="2">
    <source>
        <dbReference type="ARBA" id="ARBA00023054"/>
    </source>
</evidence>